<evidence type="ECO:0000256" key="7">
    <source>
        <dbReference type="ARBA" id="ARBA00022723"/>
    </source>
</evidence>
<comment type="subcellular location">
    <subcellularLocation>
        <location evidence="2">Membrane</location>
        <topology evidence="2">Single-pass membrane protein</topology>
    </subcellularLocation>
</comment>
<dbReference type="PANTHER" id="PTHR46300">
    <property type="entry name" value="P450, PUTATIVE (EUROFUNG)-RELATED-RELATED"/>
    <property type="match status" value="1"/>
</dbReference>
<dbReference type="InterPro" id="IPR002401">
    <property type="entry name" value="Cyt_P450_E_grp-I"/>
</dbReference>
<evidence type="ECO:0000313" key="16">
    <source>
        <dbReference type="Proteomes" id="UP001437256"/>
    </source>
</evidence>
<keyword evidence="12" id="KW-0472">Membrane</keyword>
<keyword evidence="10 14" id="KW-0408">Iron</keyword>
<keyword evidence="5 14" id="KW-0349">Heme</keyword>
<gene>
    <name evidence="15" type="ORF">AAF712_012991</name>
</gene>
<keyword evidence="16" id="KW-1185">Reference proteome</keyword>
<reference evidence="15 16" key="1">
    <citation type="submission" date="2024-05" db="EMBL/GenBank/DDBJ databases">
        <title>A draft genome resource for the thread blight pathogen Marasmius tenuissimus strain MS-2.</title>
        <authorList>
            <person name="Yulfo-Soto G.E."/>
            <person name="Baruah I.K."/>
            <person name="Amoako-Attah I."/>
            <person name="Bukari Y."/>
            <person name="Meinhardt L.W."/>
            <person name="Bailey B.A."/>
            <person name="Cohen S.P."/>
        </authorList>
    </citation>
    <scope>NUCLEOTIDE SEQUENCE [LARGE SCALE GENOMIC DNA]</scope>
    <source>
        <strain evidence="15 16">MS-2</strain>
    </source>
</reference>
<dbReference type="SUPFAM" id="SSF48264">
    <property type="entry name" value="Cytochrome P450"/>
    <property type="match status" value="1"/>
</dbReference>
<evidence type="ECO:0000256" key="1">
    <source>
        <dbReference type="ARBA" id="ARBA00001971"/>
    </source>
</evidence>
<evidence type="ECO:0000256" key="5">
    <source>
        <dbReference type="ARBA" id="ARBA00022617"/>
    </source>
</evidence>
<comment type="pathway">
    <text evidence="3">Secondary metabolite biosynthesis.</text>
</comment>
<dbReference type="Proteomes" id="UP001437256">
    <property type="component" value="Unassembled WGS sequence"/>
</dbReference>
<organism evidence="15 16">
    <name type="scientific">Marasmius tenuissimus</name>
    <dbReference type="NCBI Taxonomy" id="585030"/>
    <lineage>
        <taxon>Eukaryota</taxon>
        <taxon>Fungi</taxon>
        <taxon>Dikarya</taxon>
        <taxon>Basidiomycota</taxon>
        <taxon>Agaricomycotina</taxon>
        <taxon>Agaricomycetes</taxon>
        <taxon>Agaricomycetidae</taxon>
        <taxon>Agaricales</taxon>
        <taxon>Marasmiineae</taxon>
        <taxon>Marasmiaceae</taxon>
        <taxon>Marasmius</taxon>
    </lineage>
</organism>
<evidence type="ECO:0008006" key="17">
    <source>
        <dbReference type="Google" id="ProtNLM"/>
    </source>
</evidence>
<dbReference type="Gene3D" id="1.10.630.10">
    <property type="entry name" value="Cytochrome P450"/>
    <property type="match status" value="1"/>
</dbReference>
<dbReference type="InterPro" id="IPR001128">
    <property type="entry name" value="Cyt_P450"/>
</dbReference>
<evidence type="ECO:0000256" key="10">
    <source>
        <dbReference type="ARBA" id="ARBA00023004"/>
    </source>
</evidence>
<comment type="similarity">
    <text evidence="4 14">Belongs to the cytochrome P450 family.</text>
</comment>
<proteinExistence type="inferred from homology"/>
<keyword evidence="11 14" id="KW-0503">Monooxygenase</keyword>
<comment type="caution">
    <text evidence="15">The sequence shown here is derived from an EMBL/GenBank/DDBJ whole genome shotgun (WGS) entry which is preliminary data.</text>
</comment>
<keyword evidence="8" id="KW-1133">Transmembrane helix</keyword>
<evidence type="ECO:0000256" key="2">
    <source>
        <dbReference type="ARBA" id="ARBA00004167"/>
    </source>
</evidence>
<evidence type="ECO:0000313" key="15">
    <source>
        <dbReference type="EMBL" id="KAL0060236.1"/>
    </source>
</evidence>
<dbReference type="InterPro" id="IPR050364">
    <property type="entry name" value="Cytochrome_P450_fung"/>
</dbReference>
<keyword evidence="6" id="KW-0812">Transmembrane</keyword>
<evidence type="ECO:0000256" key="12">
    <source>
        <dbReference type="ARBA" id="ARBA00023136"/>
    </source>
</evidence>
<evidence type="ECO:0000256" key="9">
    <source>
        <dbReference type="ARBA" id="ARBA00023002"/>
    </source>
</evidence>
<keyword evidence="7 14" id="KW-0479">Metal-binding</keyword>
<dbReference type="PRINTS" id="PR00463">
    <property type="entry name" value="EP450I"/>
</dbReference>
<dbReference type="PROSITE" id="PS00086">
    <property type="entry name" value="CYTOCHROME_P450"/>
    <property type="match status" value="1"/>
</dbReference>
<evidence type="ECO:0000256" key="11">
    <source>
        <dbReference type="ARBA" id="ARBA00023033"/>
    </source>
</evidence>
<name>A0ABR2ZFA3_9AGAR</name>
<keyword evidence="13" id="KW-0325">Glycoprotein</keyword>
<sequence>MITNPEDAAQHGRRFVASLVFHMAYGGRLKDDSRDLEAVTQVLADFVQDAAPGKHIVDSFPGLDEILPDFLAPWRAEATAKHHYEMKLYKRLALQVKYQMDNDEIGIECFAARLWDEVRGKTDVDLEELAYLPGSAFEAGTDTSTGLMQWFVMAMLLYPETMRKAQSELDSVLGADGETMPGFVHFPRLPYCCALVKEVMRWASPAPTAFPHTSEHDDEYQGHFIPAKTMIIPCVWSMHHLEELYPDPMAFKPERFVDPTKPEVNVNDLMDGHYSFGFGRRKCPGMYLGAKSVWIGMVRMLWAFHFDYKLDDEGKRIPVSPDNCTSGLTTRPEDFPFMATPRSEDHKLTILKQFAITK</sequence>
<dbReference type="InterPro" id="IPR017972">
    <property type="entry name" value="Cyt_P450_CS"/>
</dbReference>
<evidence type="ECO:0000256" key="4">
    <source>
        <dbReference type="ARBA" id="ARBA00010617"/>
    </source>
</evidence>
<dbReference type="PANTHER" id="PTHR46300:SF2">
    <property type="entry name" value="CYTOCHROME P450 MONOOXYGENASE ALNH-RELATED"/>
    <property type="match status" value="1"/>
</dbReference>
<dbReference type="PRINTS" id="PR00385">
    <property type="entry name" value="P450"/>
</dbReference>
<keyword evidence="9 14" id="KW-0560">Oxidoreductase</keyword>
<evidence type="ECO:0000256" key="14">
    <source>
        <dbReference type="RuleBase" id="RU000461"/>
    </source>
</evidence>
<evidence type="ECO:0000256" key="13">
    <source>
        <dbReference type="ARBA" id="ARBA00023180"/>
    </source>
</evidence>
<accession>A0ABR2ZFA3</accession>
<dbReference type="InterPro" id="IPR036396">
    <property type="entry name" value="Cyt_P450_sf"/>
</dbReference>
<dbReference type="EMBL" id="JBBXMP010000186">
    <property type="protein sequence ID" value="KAL0060236.1"/>
    <property type="molecule type" value="Genomic_DNA"/>
</dbReference>
<dbReference type="Pfam" id="PF00067">
    <property type="entry name" value="p450"/>
    <property type="match status" value="1"/>
</dbReference>
<evidence type="ECO:0000256" key="6">
    <source>
        <dbReference type="ARBA" id="ARBA00022692"/>
    </source>
</evidence>
<protein>
    <recommendedName>
        <fullName evidence="17">Cytochrome P450</fullName>
    </recommendedName>
</protein>
<evidence type="ECO:0000256" key="3">
    <source>
        <dbReference type="ARBA" id="ARBA00005179"/>
    </source>
</evidence>
<evidence type="ECO:0000256" key="8">
    <source>
        <dbReference type="ARBA" id="ARBA00022989"/>
    </source>
</evidence>
<comment type="cofactor">
    <cofactor evidence="1">
        <name>heme</name>
        <dbReference type="ChEBI" id="CHEBI:30413"/>
    </cofactor>
</comment>